<dbReference type="InterPro" id="IPR036928">
    <property type="entry name" value="AS_sf"/>
</dbReference>
<dbReference type="InterPro" id="IPR058329">
    <property type="entry name" value="Arp1_N"/>
</dbReference>
<dbReference type="Proteomes" id="UP001165205">
    <property type="component" value="Unassembled WGS sequence"/>
</dbReference>
<dbReference type="AlphaFoldDB" id="A0AAN4YUH3"/>
<feature type="domain" description="Scytalone dehydratase-like protein Arp1 N-terminal" evidence="2">
    <location>
        <begin position="15"/>
        <end position="103"/>
    </location>
</feature>
<reference evidence="3" key="1">
    <citation type="submission" date="2023-04" db="EMBL/GenBank/DDBJ databases">
        <title>Aspergillus oryzae NBRC 4228.</title>
        <authorList>
            <person name="Ichikawa N."/>
            <person name="Sato H."/>
            <person name="Tonouchi N."/>
        </authorList>
    </citation>
    <scope>NUCLEOTIDE SEQUENCE</scope>
    <source>
        <strain evidence="3">NBRC 4228</strain>
    </source>
</reference>
<name>A0AAN4YUH3_ASPOZ</name>
<feature type="domain" description="Amidase" evidence="1">
    <location>
        <begin position="149"/>
        <end position="269"/>
    </location>
</feature>
<dbReference type="Pfam" id="PF26053">
    <property type="entry name" value="DUF8016"/>
    <property type="match status" value="1"/>
</dbReference>
<evidence type="ECO:0000313" key="3">
    <source>
        <dbReference type="EMBL" id="GMG37721.1"/>
    </source>
</evidence>
<gene>
    <name evidence="3" type="ORF">Aory04_001253000</name>
</gene>
<dbReference type="Gene3D" id="3.90.1300.10">
    <property type="entry name" value="Amidase signature (AS) domain"/>
    <property type="match status" value="1"/>
</dbReference>
<comment type="caution">
    <text evidence="3">The sequence shown here is derived from an EMBL/GenBank/DDBJ whole genome shotgun (WGS) entry which is preliminary data.</text>
</comment>
<dbReference type="SUPFAM" id="SSF75304">
    <property type="entry name" value="Amidase signature (AS) enzymes"/>
    <property type="match status" value="1"/>
</dbReference>
<evidence type="ECO:0000259" key="1">
    <source>
        <dbReference type="Pfam" id="PF01425"/>
    </source>
</evidence>
<dbReference type="Pfam" id="PF01425">
    <property type="entry name" value="Amidase"/>
    <property type="match status" value="1"/>
</dbReference>
<dbReference type="InterPro" id="IPR023631">
    <property type="entry name" value="Amidase_dom"/>
</dbReference>
<sequence length="438" mass="48794">MHQVPEQGDPIGVNQMTAPCTVFTIHGSSTAKEVLSESIERFGRLDDVWSPDFLQNVVLQSLSSQESIRKDAEDILRPYNTSSIYITSVSSGALNEGPYFLNMGRLHPAYRLYPDYAGAFIAPTVPTEDPYWSVKLAHPGDAAAYGETYPSSLTVAVPSRLYHSPTPENPFAGTRVGVKDIMDLCGLRTGASSRAYTQLLGPRTENAEVIQKLLGLGFIVVGKLKTTQFADSEWPTCDYVDYHAPFNPRADGYQTTSGSSCGSAAAVASLADTVGGFARDATSFAKLSRALYGSINDPPFSKKPSKVLYPVEYWSETSTEHDAVLESFIVKLERHLGVERTRISLEEIWATTKPVHENITMKEYLEHVFEWAGNPSQWKDFLSPFITEYRNTYGRDPALNPQLQYKRFVMLFSLQKKVSRKCDSNWRTEQRLPPNDNG</sequence>
<proteinExistence type="predicted"/>
<dbReference type="PANTHER" id="PTHR46310">
    <property type="entry name" value="AMIDASE 1"/>
    <property type="match status" value="1"/>
</dbReference>
<accession>A0AAN4YUH3</accession>
<dbReference type="EMBL" id="BSYA01000255">
    <property type="protein sequence ID" value="GMG37721.1"/>
    <property type="molecule type" value="Genomic_DNA"/>
</dbReference>
<organism evidence="3 4">
    <name type="scientific">Aspergillus oryzae</name>
    <name type="common">Yellow koji mold</name>
    <dbReference type="NCBI Taxonomy" id="5062"/>
    <lineage>
        <taxon>Eukaryota</taxon>
        <taxon>Fungi</taxon>
        <taxon>Dikarya</taxon>
        <taxon>Ascomycota</taxon>
        <taxon>Pezizomycotina</taxon>
        <taxon>Eurotiomycetes</taxon>
        <taxon>Eurotiomycetidae</taxon>
        <taxon>Eurotiales</taxon>
        <taxon>Aspergillaceae</taxon>
        <taxon>Aspergillus</taxon>
        <taxon>Aspergillus subgen. Circumdati</taxon>
    </lineage>
</organism>
<evidence type="ECO:0000259" key="2">
    <source>
        <dbReference type="Pfam" id="PF26053"/>
    </source>
</evidence>
<protein>
    <submittedName>
        <fullName evidence="3">Unnamed protein product</fullName>
    </submittedName>
</protein>
<evidence type="ECO:0000313" key="4">
    <source>
        <dbReference type="Proteomes" id="UP001165205"/>
    </source>
</evidence>
<dbReference type="PANTHER" id="PTHR46310:SF7">
    <property type="entry name" value="AMIDASE 1"/>
    <property type="match status" value="1"/>
</dbReference>